<name>A0ABN9ZA58_PIPNA</name>
<accession>A0ABN9ZA58</accession>
<keyword evidence="3" id="KW-1185">Reference proteome</keyword>
<gene>
    <name evidence="2" type="ORF">MPIPNATIZW_LOCUS3516</name>
</gene>
<sequence>MRCLRPTPRPRPPSSHSLRCINFQVSKQAARGEAGGSPHGTPPAPGKGVWETRWCCGVLTPVLMCAHYMYDLPQVSVTKTSMLSAYVRKGTMHSSLFPTSPPPAAEGF</sequence>
<dbReference type="EMBL" id="OY882869">
    <property type="protein sequence ID" value="CAK6435210.1"/>
    <property type="molecule type" value="Genomic_DNA"/>
</dbReference>
<proteinExistence type="predicted"/>
<reference evidence="2" key="1">
    <citation type="submission" date="2023-12" db="EMBL/GenBank/DDBJ databases">
        <authorList>
            <person name="Brown T."/>
        </authorList>
    </citation>
    <scope>NUCLEOTIDE SEQUENCE</scope>
</reference>
<dbReference type="Proteomes" id="UP001314169">
    <property type="component" value="Chromosome 12"/>
</dbReference>
<evidence type="ECO:0000256" key="1">
    <source>
        <dbReference type="SAM" id="MobiDB-lite"/>
    </source>
</evidence>
<organism evidence="2 3">
    <name type="scientific">Pipistrellus nathusii</name>
    <name type="common">Nathusius' pipistrelle</name>
    <dbReference type="NCBI Taxonomy" id="59473"/>
    <lineage>
        <taxon>Eukaryota</taxon>
        <taxon>Metazoa</taxon>
        <taxon>Chordata</taxon>
        <taxon>Craniata</taxon>
        <taxon>Vertebrata</taxon>
        <taxon>Euteleostomi</taxon>
        <taxon>Mammalia</taxon>
        <taxon>Eutheria</taxon>
        <taxon>Laurasiatheria</taxon>
        <taxon>Chiroptera</taxon>
        <taxon>Yangochiroptera</taxon>
        <taxon>Vespertilionidae</taxon>
        <taxon>Pipistrellus</taxon>
    </lineage>
</organism>
<protein>
    <submittedName>
        <fullName evidence="2">Uncharacterized protein</fullName>
    </submittedName>
</protein>
<evidence type="ECO:0000313" key="3">
    <source>
        <dbReference type="Proteomes" id="UP001314169"/>
    </source>
</evidence>
<feature type="region of interest" description="Disordered" evidence="1">
    <location>
        <begin position="28"/>
        <end position="48"/>
    </location>
</feature>
<evidence type="ECO:0000313" key="2">
    <source>
        <dbReference type="EMBL" id="CAK6435210.1"/>
    </source>
</evidence>